<protein>
    <submittedName>
        <fullName evidence="1">Uncharacterized protein</fullName>
    </submittedName>
</protein>
<dbReference type="AlphaFoldDB" id="A0A9N7ZD81"/>
<comment type="caution">
    <text evidence="1">The sequence shown here is derived from an EMBL/GenBank/DDBJ whole genome shotgun (WGS) entry which is preliminary data.</text>
</comment>
<gene>
    <name evidence="1" type="ORF">PLEPLA_LOCUS47962</name>
</gene>
<keyword evidence="2" id="KW-1185">Reference proteome</keyword>
<sequence>METPMTLIISETGLNKYTCTHRVKDTSAPGSGQSGLSHLVPGVHAERQSAPHLGDGLACNCCRTPDRPPTCSSRLSLSSCHLRGRETKCKKERNPPRDG</sequence>
<accession>A0A9N7ZD81</accession>
<reference evidence="1" key="1">
    <citation type="submission" date="2020-03" db="EMBL/GenBank/DDBJ databases">
        <authorList>
            <person name="Weist P."/>
        </authorList>
    </citation>
    <scope>NUCLEOTIDE SEQUENCE</scope>
</reference>
<evidence type="ECO:0000313" key="2">
    <source>
        <dbReference type="Proteomes" id="UP001153269"/>
    </source>
</evidence>
<organism evidence="1 2">
    <name type="scientific">Pleuronectes platessa</name>
    <name type="common">European plaice</name>
    <dbReference type="NCBI Taxonomy" id="8262"/>
    <lineage>
        <taxon>Eukaryota</taxon>
        <taxon>Metazoa</taxon>
        <taxon>Chordata</taxon>
        <taxon>Craniata</taxon>
        <taxon>Vertebrata</taxon>
        <taxon>Euteleostomi</taxon>
        <taxon>Actinopterygii</taxon>
        <taxon>Neopterygii</taxon>
        <taxon>Teleostei</taxon>
        <taxon>Neoteleostei</taxon>
        <taxon>Acanthomorphata</taxon>
        <taxon>Carangaria</taxon>
        <taxon>Pleuronectiformes</taxon>
        <taxon>Pleuronectoidei</taxon>
        <taxon>Pleuronectidae</taxon>
        <taxon>Pleuronectes</taxon>
    </lineage>
</organism>
<dbReference type="Proteomes" id="UP001153269">
    <property type="component" value="Unassembled WGS sequence"/>
</dbReference>
<evidence type="ECO:0000313" key="1">
    <source>
        <dbReference type="EMBL" id="CAB1460125.1"/>
    </source>
</evidence>
<proteinExistence type="predicted"/>
<dbReference type="EMBL" id="CADEAL010004461">
    <property type="protein sequence ID" value="CAB1460125.1"/>
    <property type="molecule type" value="Genomic_DNA"/>
</dbReference>
<name>A0A9N7ZD81_PLEPL</name>